<sequence length="140" mass="16217">MSNRYLLQLCIQRGQIDLKIHAFEHPPNFVILYYQCHRWIQLYGDAKVLSALVKIGYGRMMFITISTAGGIGEEQDLEIWNGLNFVTEFLRQLYQGKNDNKPSFQDLLLLVKTSTEQIEKEGANEELEAQMNNNGSKQRF</sequence>
<gene>
    <name evidence="1" type="ORF">EZS28_053944</name>
</gene>
<accession>A0A5J4QZV9</accession>
<dbReference type="EMBL" id="SNRW01043845">
    <property type="protein sequence ID" value="KAA6326500.1"/>
    <property type="molecule type" value="Genomic_DNA"/>
</dbReference>
<reference evidence="1 2" key="1">
    <citation type="submission" date="2019-03" db="EMBL/GenBank/DDBJ databases">
        <title>Single cell metagenomics reveals metabolic interactions within the superorganism composed of flagellate Streblomastix strix and complex community of Bacteroidetes bacteria on its surface.</title>
        <authorList>
            <person name="Treitli S.C."/>
            <person name="Kolisko M."/>
            <person name="Husnik F."/>
            <person name="Keeling P."/>
            <person name="Hampl V."/>
        </authorList>
    </citation>
    <scope>NUCLEOTIDE SEQUENCE [LARGE SCALE GENOMIC DNA]</scope>
    <source>
        <strain evidence="1">ST1C</strain>
    </source>
</reference>
<dbReference type="AlphaFoldDB" id="A0A5J4QZV9"/>
<name>A0A5J4QZV9_9EUKA</name>
<proteinExistence type="predicted"/>
<dbReference type="Proteomes" id="UP000324800">
    <property type="component" value="Unassembled WGS sequence"/>
</dbReference>
<evidence type="ECO:0000313" key="2">
    <source>
        <dbReference type="Proteomes" id="UP000324800"/>
    </source>
</evidence>
<protein>
    <submittedName>
        <fullName evidence="1">Uncharacterized protein</fullName>
    </submittedName>
</protein>
<comment type="caution">
    <text evidence="1">The sequence shown here is derived from an EMBL/GenBank/DDBJ whole genome shotgun (WGS) entry which is preliminary data.</text>
</comment>
<evidence type="ECO:0000313" key="1">
    <source>
        <dbReference type="EMBL" id="KAA6326500.1"/>
    </source>
</evidence>
<organism evidence="1 2">
    <name type="scientific">Streblomastix strix</name>
    <dbReference type="NCBI Taxonomy" id="222440"/>
    <lineage>
        <taxon>Eukaryota</taxon>
        <taxon>Metamonada</taxon>
        <taxon>Preaxostyla</taxon>
        <taxon>Oxymonadida</taxon>
        <taxon>Streblomastigidae</taxon>
        <taxon>Streblomastix</taxon>
    </lineage>
</organism>